<gene>
    <name evidence="2" type="ORF">ElyMa_005092100</name>
</gene>
<accession>A0AAV4JG75</accession>
<dbReference type="AlphaFoldDB" id="A0AAV4JG75"/>
<dbReference type="Proteomes" id="UP000762676">
    <property type="component" value="Unassembled WGS sequence"/>
</dbReference>
<evidence type="ECO:0000313" key="2">
    <source>
        <dbReference type="EMBL" id="GFS21782.1"/>
    </source>
</evidence>
<protein>
    <submittedName>
        <fullName evidence="2">Uncharacterized protein</fullName>
    </submittedName>
</protein>
<evidence type="ECO:0000256" key="1">
    <source>
        <dbReference type="SAM" id="MobiDB-lite"/>
    </source>
</evidence>
<sequence>MDASLQSGGRTLPSTCKAPDKEDKQTVKTQKAGQFPRPLIPRRKKLLGLIALSHTPACQGPQDCFDSMKLHCHEESLYEYG</sequence>
<feature type="compositionally biased region" description="Polar residues" evidence="1">
    <location>
        <begin position="1"/>
        <end position="14"/>
    </location>
</feature>
<reference evidence="2 3" key="1">
    <citation type="journal article" date="2021" name="Elife">
        <title>Chloroplast acquisition without the gene transfer in kleptoplastic sea slugs, Plakobranchus ocellatus.</title>
        <authorList>
            <person name="Maeda T."/>
            <person name="Takahashi S."/>
            <person name="Yoshida T."/>
            <person name="Shimamura S."/>
            <person name="Takaki Y."/>
            <person name="Nagai Y."/>
            <person name="Toyoda A."/>
            <person name="Suzuki Y."/>
            <person name="Arimoto A."/>
            <person name="Ishii H."/>
            <person name="Satoh N."/>
            <person name="Nishiyama T."/>
            <person name="Hasebe M."/>
            <person name="Maruyama T."/>
            <person name="Minagawa J."/>
            <person name="Obokata J."/>
            <person name="Shigenobu S."/>
        </authorList>
    </citation>
    <scope>NUCLEOTIDE SEQUENCE [LARGE SCALE GENOMIC DNA]</scope>
</reference>
<comment type="caution">
    <text evidence="2">The sequence shown here is derived from an EMBL/GenBank/DDBJ whole genome shotgun (WGS) entry which is preliminary data.</text>
</comment>
<evidence type="ECO:0000313" key="3">
    <source>
        <dbReference type="Proteomes" id="UP000762676"/>
    </source>
</evidence>
<organism evidence="2 3">
    <name type="scientific">Elysia marginata</name>
    <dbReference type="NCBI Taxonomy" id="1093978"/>
    <lineage>
        <taxon>Eukaryota</taxon>
        <taxon>Metazoa</taxon>
        <taxon>Spiralia</taxon>
        <taxon>Lophotrochozoa</taxon>
        <taxon>Mollusca</taxon>
        <taxon>Gastropoda</taxon>
        <taxon>Heterobranchia</taxon>
        <taxon>Euthyneura</taxon>
        <taxon>Panpulmonata</taxon>
        <taxon>Sacoglossa</taxon>
        <taxon>Placobranchoidea</taxon>
        <taxon>Plakobranchidae</taxon>
        <taxon>Elysia</taxon>
    </lineage>
</organism>
<name>A0AAV4JG75_9GAST</name>
<feature type="region of interest" description="Disordered" evidence="1">
    <location>
        <begin position="1"/>
        <end position="32"/>
    </location>
</feature>
<dbReference type="EMBL" id="BMAT01010177">
    <property type="protein sequence ID" value="GFS21782.1"/>
    <property type="molecule type" value="Genomic_DNA"/>
</dbReference>
<proteinExistence type="predicted"/>
<keyword evidence="3" id="KW-1185">Reference proteome</keyword>